<dbReference type="GO" id="GO:0016787">
    <property type="term" value="F:hydrolase activity"/>
    <property type="evidence" value="ECO:0007669"/>
    <property type="project" value="UniProtKB-KW"/>
</dbReference>
<evidence type="ECO:0000313" key="4">
    <source>
        <dbReference type="Proteomes" id="UP000243052"/>
    </source>
</evidence>
<dbReference type="AlphaFoldDB" id="A0A109UW32"/>
<evidence type="ECO:0000313" key="3">
    <source>
        <dbReference type="EMBL" id="AMD18563.1"/>
    </source>
</evidence>
<evidence type="ECO:0000259" key="2">
    <source>
        <dbReference type="Pfam" id="PF03959"/>
    </source>
</evidence>
<sequence>MASSKKILMLHGMAQDGEYFKAKTKRVRNLLEPFGYEFFYPTSPVLTTTVDIPDNIGENKIKTMSGVYTWVLYDYLKKEHYLPQESVEFIREYVLRNGPFEGVIGFSQGASFGGYLVTDFNGILGLTEQQQPPLKFFINFAGFKFYPEKYQEQYRKNPIQIPSLHVQGDLDTITESASVRDLFESCVQGSRTFLKHGGGHIVPSYNRFLAKVVVWLQAVNPQGS</sequence>
<dbReference type="OrthoDB" id="2094269at2759"/>
<name>A0A109UW32_9SACH</name>
<dbReference type="RefSeq" id="XP_017985559.1">
    <property type="nucleotide sequence ID" value="XM_018130345.1"/>
</dbReference>
<dbReference type="InterPro" id="IPR050593">
    <property type="entry name" value="LovG"/>
</dbReference>
<proteinExistence type="predicted"/>
<dbReference type="SUPFAM" id="SSF53474">
    <property type="entry name" value="alpha/beta-Hydrolases"/>
    <property type="match status" value="1"/>
</dbReference>
<reference evidence="3 4" key="1">
    <citation type="submission" date="2016-01" db="EMBL/GenBank/DDBJ databases">
        <title>Genome sequence of the yeast Holleya sinecauda.</title>
        <authorList>
            <person name="Dietrich F.S."/>
        </authorList>
    </citation>
    <scope>NUCLEOTIDE SEQUENCE [LARGE SCALE GENOMIC DNA]</scope>
    <source>
        <strain evidence="3 4">ATCC 58844</strain>
    </source>
</reference>
<dbReference type="Proteomes" id="UP000243052">
    <property type="component" value="Chromosome ii"/>
</dbReference>
<gene>
    <name evidence="3" type="ORF">AW171_hschr269</name>
</gene>
<accession>A0A109UW32</accession>
<dbReference type="InterPro" id="IPR029058">
    <property type="entry name" value="AB_hydrolase_fold"/>
</dbReference>
<organism evidence="3 4">
    <name type="scientific">Eremothecium sinecaudum</name>
    <dbReference type="NCBI Taxonomy" id="45286"/>
    <lineage>
        <taxon>Eukaryota</taxon>
        <taxon>Fungi</taxon>
        <taxon>Dikarya</taxon>
        <taxon>Ascomycota</taxon>
        <taxon>Saccharomycotina</taxon>
        <taxon>Saccharomycetes</taxon>
        <taxon>Saccharomycetales</taxon>
        <taxon>Saccharomycetaceae</taxon>
        <taxon>Eremothecium</taxon>
    </lineage>
</organism>
<protein>
    <submittedName>
        <fullName evidence="3">HBL339Wp</fullName>
    </submittedName>
</protein>
<dbReference type="GeneID" id="28722346"/>
<dbReference type="GO" id="GO:0005634">
    <property type="term" value="C:nucleus"/>
    <property type="evidence" value="ECO:0007669"/>
    <property type="project" value="TreeGrafter"/>
</dbReference>
<dbReference type="Pfam" id="PF03959">
    <property type="entry name" value="FSH1"/>
    <property type="match status" value="1"/>
</dbReference>
<keyword evidence="1" id="KW-0378">Hydrolase</keyword>
<keyword evidence="4" id="KW-1185">Reference proteome</keyword>
<dbReference type="PANTHER" id="PTHR48070:SF6">
    <property type="entry name" value="ESTERASE OVCA2"/>
    <property type="match status" value="1"/>
</dbReference>
<dbReference type="GO" id="GO:0005737">
    <property type="term" value="C:cytoplasm"/>
    <property type="evidence" value="ECO:0007669"/>
    <property type="project" value="TreeGrafter"/>
</dbReference>
<feature type="domain" description="Serine hydrolase" evidence="2">
    <location>
        <begin position="1"/>
        <end position="210"/>
    </location>
</feature>
<dbReference type="Gene3D" id="3.40.50.1820">
    <property type="entry name" value="alpha/beta hydrolase"/>
    <property type="match status" value="1"/>
</dbReference>
<dbReference type="PANTHER" id="PTHR48070">
    <property type="entry name" value="ESTERASE OVCA2"/>
    <property type="match status" value="1"/>
</dbReference>
<dbReference type="EMBL" id="CP014242">
    <property type="protein sequence ID" value="AMD18563.1"/>
    <property type="molecule type" value="Genomic_DNA"/>
</dbReference>
<dbReference type="InterPro" id="IPR005645">
    <property type="entry name" value="FSH-like_dom"/>
</dbReference>
<evidence type="ECO:0000256" key="1">
    <source>
        <dbReference type="ARBA" id="ARBA00022801"/>
    </source>
</evidence>